<dbReference type="SUPFAM" id="SSF56003">
    <property type="entry name" value="Molybdenum cofactor-binding domain"/>
    <property type="match status" value="1"/>
</dbReference>
<dbReference type="InterPro" id="IPR016208">
    <property type="entry name" value="Ald_Oxase/xanthine_DH-like"/>
</dbReference>
<dbReference type="Gene3D" id="3.10.20.30">
    <property type="match status" value="1"/>
</dbReference>
<dbReference type="KEGG" id="fwa:DCMF_14115"/>
<evidence type="ECO:0000313" key="6">
    <source>
        <dbReference type="EMBL" id="ATW25745.1"/>
    </source>
</evidence>
<evidence type="ECO:0000313" key="7">
    <source>
        <dbReference type="Proteomes" id="UP000323521"/>
    </source>
</evidence>
<evidence type="ECO:0000256" key="1">
    <source>
        <dbReference type="ARBA" id="ARBA00006849"/>
    </source>
</evidence>
<keyword evidence="4" id="KW-0408">Iron</keyword>
<dbReference type="Gene3D" id="3.30.365.10">
    <property type="entry name" value="Aldehyde oxidase/xanthine dehydrogenase, molybdopterin binding domain"/>
    <property type="match status" value="4"/>
</dbReference>
<dbReference type="InterPro" id="IPR006058">
    <property type="entry name" value="2Fe2S_fd_BS"/>
</dbReference>
<dbReference type="InterPro" id="IPR037165">
    <property type="entry name" value="AldOxase/xan_DH_Mopterin-bd_sf"/>
</dbReference>
<dbReference type="GO" id="GO:0051537">
    <property type="term" value="F:2 iron, 2 sulfur cluster binding"/>
    <property type="evidence" value="ECO:0007669"/>
    <property type="project" value="InterPro"/>
</dbReference>
<dbReference type="InterPro" id="IPR036884">
    <property type="entry name" value="2Fe-2S-bd_dom_sf"/>
</dbReference>
<sequence>MKILYRKELIVNGKNVFVMVDPEDTLAQVLRTQLHLLGTKIGCNAGQCGVCSVLLDGKVVRSCSLKMKRVPEEANIVTIEGIGTPDHLHPLQLAFMKHGAAQCGFCSPGFIVSAKGLLDQNASPTRAEVRDWFQKHRNACRCTGYRPIVDAVMDAAQVLRGERSEEDLKFKLPPDGKIFGTDMPRPSAAAKVTGTCDYGADLGQKLPEGTLHLALVQAQVSHAKILSIDTSAAEMMPGVEAVLTYKDVKGSNRINGLVVYPWNQCNGFDRPILCDEKIYQFGDALAIVCADTIEHARAAADKVKVEVEELPAYMDALEAAAEDAMEIHPGTPNVFFEQPTVKGGETKPLLEKAAYVVSAQYYLQRQPHLVLEPDVGFAYYDAEERLTIHSKSVALYCHADMIFEGLGIEREKLRLIQNNAGGTFGYKLSPTLEAILGVAVMSTGKPVYLEYNMYQQITYTGKRSPFFVDLTMGADKDGKLLAMEYDFIVDHGAYSEFGDLLCTKGNQLIGAGYKIDHIRGRGRVTFTNHAFGSAFRAYGSPQSFFASESCMDELAYQAGLDPFEFRYRNLYREGDTTPTGCRSDVYTLPQLFDALRPVYYEAKERAEQESTPDIKRGVGISLGIYVVGNDSADVAEAAVELLSDGKIAVYHTWEDHGQGSDMGALASAHEALFPLNIKPEQIKLVMNDTACCPDSGMAAGSRSQVMVGNAIADACQKLIDAMKKEDGTYRTYGEMVAEEIPAKYTGNFATGHLCTILDPKTGQFNPYVAYMYGVFVSEVEVDIKTGKTKVLKMTAGIDIGKIANKTVVDGQVLGGLAQGIGLALSEDFEDIHRHTTLIRCGLPFIEDVPDELNIYYLETPREHSVFGCSGVGEAPLTSPHASIINAIYHACGVRIRYLPALPEKILAGLKDNHQE</sequence>
<dbReference type="Pfam" id="PF02738">
    <property type="entry name" value="MoCoBD_1"/>
    <property type="match status" value="1"/>
</dbReference>
<dbReference type="RefSeq" id="WP_148135014.1">
    <property type="nucleotide sequence ID" value="NZ_CP017634.1"/>
</dbReference>
<dbReference type="CDD" id="cd00207">
    <property type="entry name" value="fer2"/>
    <property type="match status" value="1"/>
</dbReference>
<dbReference type="AlphaFoldDB" id="A0A3G1KU90"/>
<keyword evidence="3" id="KW-0560">Oxidoreductase</keyword>
<dbReference type="InterPro" id="IPR000674">
    <property type="entry name" value="Ald_Oxase/Xan_DH_a/b"/>
</dbReference>
<keyword evidence="2" id="KW-0479">Metal-binding</keyword>
<dbReference type="SUPFAM" id="SSF54665">
    <property type="entry name" value="CO dehydrogenase molybdoprotein N-domain-like"/>
    <property type="match status" value="1"/>
</dbReference>
<dbReference type="PANTHER" id="PTHR11908">
    <property type="entry name" value="XANTHINE DEHYDROGENASE"/>
    <property type="match status" value="1"/>
</dbReference>
<gene>
    <name evidence="6" type="ORF">DCMF_14115</name>
</gene>
<evidence type="ECO:0000256" key="2">
    <source>
        <dbReference type="ARBA" id="ARBA00022723"/>
    </source>
</evidence>
<dbReference type="InterPro" id="IPR002888">
    <property type="entry name" value="2Fe-2S-bd"/>
</dbReference>
<dbReference type="EMBL" id="CP017634">
    <property type="protein sequence ID" value="ATW25745.1"/>
    <property type="molecule type" value="Genomic_DNA"/>
</dbReference>
<dbReference type="Pfam" id="PF01799">
    <property type="entry name" value="Fer2_2"/>
    <property type="match status" value="1"/>
</dbReference>
<dbReference type="InterPro" id="IPR036856">
    <property type="entry name" value="Ald_Oxase/Xan_DH_a/b_sf"/>
</dbReference>
<feature type="domain" description="2Fe-2S ferredoxin-type" evidence="5">
    <location>
        <begin position="5"/>
        <end position="82"/>
    </location>
</feature>
<dbReference type="GO" id="GO:0016491">
    <property type="term" value="F:oxidoreductase activity"/>
    <property type="evidence" value="ECO:0007669"/>
    <property type="project" value="UniProtKB-KW"/>
</dbReference>
<dbReference type="NCBIfam" id="NF045668">
    <property type="entry name" value="pterin_aldehy"/>
    <property type="match status" value="1"/>
</dbReference>
<dbReference type="OrthoDB" id="41753at2"/>
<dbReference type="Pfam" id="PF01315">
    <property type="entry name" value="Ald_Xan_dh_C"/>
    <property type="match status" value="1"/>
</dbReference>
<dbReference type="PANTHER" id="PTHR11908:SF157">
    <property type="entry name" value="XANTHINE DEHYDROGENASE SUBUNIT D-RELATED"/>
    <property type="match status" value="1"/>
</dbReference>
<accession>A0A3G1KU90</accession>
<evidence type="ECO:0000256" key="4">
    <source>
        <dbReference type="ARBA" id="ARBA00023004"/>
    </source>
</evidence>
<dbReference type="SUPFAM" id="SSF47741">
    <property type="entry name" value="CO dehydrogenase ISP C-domain like"/>
    <property type="match status" value="1"/>
</dbReference>
<keyword evidence="7" id="KW-1185">Reference proteome</keyword>
<dbReference type="Pfam" id="PF00111">
    <property type="entry name" value="Fer2"/>
    <property type="match status" value="1"/>
</dbReference>
<reference evidence="6 7" key="1">
    <citation type="submission" date="2016-10" db="EMBL/GenBank/DDBJ databases">
        <title>Complete Genome Sequence of Peptococcaceae strain DCMF.</title>
        <authorList>
            <person name="Edwards R.J."/>
            <person name="Holland S.I."/>
            <person name="Deshpande N.P."/>
            <person name="Wong Y.K."/>
            <person name="Ertan H."/>
            <person name="Manefield M."/>
            <person name="Russell T.L."/>
            <person name="Lee M.J."/>
        </authorList>
    </citation>
    <scope>NUCLEOTIDE SEQUENCE [LARGE SCALE GENOMIC DNA]</scope>
    <source>
        <strain evidence="6 7">DCMF</strain>
    </source>
</reference>
<comment type="similarity">
    <text evidence="1">Belongs to the xanthine dehydrogenase family.</text>
</comment>
<dbReference type="InterPro" id="IPR012675">
    <property type="entry name" value="Beta-grasp_dom_sf"/>
</dbReference>
<proteinExistence type="inferred from homology"/>
<evidence type="ECO:0000259" key="5">
    <source>
        <dbReference type="PROSITE" id="PS51085"/>
    </source>
</evidence>
<dbReference type="PROSITE" id="PS51085">
    <property type="entry name" value="2FE2S_FER_2"/>
    <property type="match status" value="1"/>
</dbReference>
<dbReference type="InterPro" id="IPR008274">
    <property type="entry name" value="AldOxase/xan_DH_MoCoBD1"/>
</dbReference>
<evidence type="ECO:0000256" key="3">
    <source>
        <dbReference type="ARBA" id="ARBA00023002"/>
    </source>
</evidence>
<dbReference type="Pfam" id="PF20256">
    <property type="entry name" value="MoCoBD_2"/>
    <property type="match status" value="1"/>
</dbReference>
<protein>
    <submittedName>
        <fullName evidence="6">Aldehyde oxidoreductase</fullName>
    </submittedName>
</protein>
<dbReference type="Gene3D" id="3.90.1170.50">
    <property type="entry name" value="Aldehyde oxidase/xanthine dehydrogenase, a/b hammerhead"/>
    <property type="match status" value="1"/>
</dbReference>
<dbReference type="Gene3D" id="1.10.150.120">
    <property type="entry name" value="[2Fe-2S]-binding domain"/>
    <property type="match status" value="1"/>
</dbReference>
<dbReference type="InterPro" id="IPR054705">
    <property type="entry name" value="Mop"/>
</dbReference>
<dbReference type="Proteomes" id="UP000323521">
    <property type="component" value="Chromosome"/>
</dbReference>
<name>A0A3G1KU90_FORW1</name>
<dbReference type="InterPro" id="IPR046867">
    <property type="entry name" value="AldOxase/xan_DH_MoCoBD2"/>
</dbReference>
<dbReference type="InterPro" id="IPR001041">
    <property type="entry name" value="2Fe-2S_ferredoxin-type"/>
</dbReference>
<dbReference type="PROSITE" id="PS00197">
    <property type="entry name" value="2FE2S_FER_1"/>
    <property type="match status" value="1"/>
</dbReference>
<dbReference type="SMART" id="SM01008">
    <property type="entry name" value="Ald_Xan_dh_C"/>
    <property type="match status" value="1"/>
</dbReference>
<dbReference type="GO" id="GO:0005506">
    <property type="term" value="F:iron ion binding"/>
    <property type="evidence" value="ECO:0007669"/>
    <property type="project" value="InterPro"/>
</dbReference>
<dbReference type="SUPFAM" id="SSF54292">
    <property type="entry name" value="2Fe-2S ferredoxin-like"/>
    <property type="match status" value="1"/>
</dbReference>
<organism evidence="6 7">
    <name type="scientific">Formimonas warabiya</name>
    <dbReference type="NCBI Taxonomy" id="1761012"/>
    <lineage>
        <taxon>Bacteria</taxon>
        <taxon>Bacillati</taxon>
        <taxon>Bacillota</taxon>
        <taxon>Clostridia</taxon>
        <taxon>Eubacteriales</taxon>
        <taxon>Peptococcaceae</taxon>
        <taxon>Candidatus Formimonas</taxon>
    </lineage>
</organism>
<dbReference type="InterPro" id="IPR036010">
    <property type="entry name" value="2Fe-2S_ferredoxin-like_sf"/>
</dbReference>